<gene>
    <name evidence="1" type="ORF">Plec18167_005225</name>
</gene>
<keyword evidence="2" id="KW-1185">Reference proteome</keyword>
<organism evidence="1 2">
    <name type="scientific">Paecilomyces lecythidis</name>
    <dbReference type="NCBI Taxonomy" id="3004212"/>
    <lineage>
        <taxon>Eukaryota</taxon>
        <taxon>Fungi</taxon>
        <taxon>Dikarya</taxon>
        <taxon>Ascomycota</taxon>
        <taxon>Pezizomycotina</taxon>
        <taxon>Eurotiomycetes</taxon>
        <taxon>Eurotiomycetidae</taxon>
        <taxon>Eurotiales</taxon>
        <taxon>Thermoascaceae</taxon>
        <taxon>Paecilomyces</taxon>
    </lineage>
</organism>
<sequence length="242" mass="24858">MGSVGTLSAILRVGIDTGFNVDIGSGFSVTVLNEPITIPSASSGTAISIFADIAEFTTDLSTDSEICDILASEEYKFGIGSGAGATLAINDNTWGPTPSVTTALFTSSLGGICASHSSTATATTGEVERRQKSDVGTPATTIVTFTGVACETPGVANCPVSHQKTYKTTSTLHTFLPSGSTFPRTTSDRVSPIPFGDNVKSMEKISGSARPSIAKPTGLQNYKKIIIGVTIPVGIILIAGFL</sequence>
<reference evidence="1 2" key="1">
    <citation type="journal article" date="2024" name="IMA Fungus">
        <title>IMA Genome - F19 : A genome assembly and annotation guide to empower mycologists, including annotated draft genome sequences of Ceratocystis pirilliformis, Diaporthe australafricana, Fusarium ophioides, Paecilomyces lecythidis, and Sporothrix stenoceras.</title>
        <authorList>
            <person name="Aylward J."/>
            <person name="Wilson A.M."/>
            <person name="Visagie C.M."/>
            <person name="Spraker J."/>
            <person name="Barnes I."/>
            <person name="Buitendag C."/>
            <person name="Ceriani C."/>
            <person name="Del Mar Angel L."/>
            <person name="du Plessis D."/>
            <person name="Fuchs T."/>
            <person name="Gasser K."/>
            <person name="Kramer D."/>
            <person name="Li W."/>
            <person name="Munsamy K."/>
            <person name="Piso A."/>
            <person name="Price J.L."/>
            <person name="Sonnekus B."/>
            <person name="Thomas C."/>
            <person name="van der Nest A."/>
            <person name="van Dijk A."/>
            <person name="van Heerden A."/>
            <person name="van Vuuren N."/>
            <person name="Yilmaz N."/>
            <person name="Duong T.A."/>
            <person name="van der Merwe N.A."/>
            <person name="Wingfield M.J."/>
            <person name="Wingfield B.D."/>
        </authorList>
    </citation>
    <scope>NUCLEOTIDE SEQUENCE [LARGE SCALE GENOMIC DNA]</scope>
    <source>
        <strain evidence="1 2">CMW 18167</strain>
    </source>
</reference>
<dbReference type="EMBL" id="JAVDPF010000016">
    <property type="protein sequence ID" value="KAL1875964.1"/>
    <property type="molecule type" value="Genomic_DNA"/>
</dbReference>
<proteinExistence type="predicted"/>
<evidence type="ECO:0000313" key="2">
    <source>
        <dbReference type="Proteomes" id="UP001583193"/>
    </source>
</evidence>
<name>A0ABR3XJ54_9EURO</name>
<comment type="caution">
    <text evidence="1">The sequence shown here is derived from an EMBL/GenBank/DDBJ whole genome shotgun (WGS) entry which is preliminary data.</text>
</comment>
<evidence type="ECO:0000313" key="1">
    <source>
        <dbReference type="EMBL" id="KAL1875964.1"/>
    </source>
</evidence>
<dbReference type="Proteomes" id="UP001583193">
    <property type="component" value="Unassembled WGS sequence"/>
</dbReference>
<accession>A0ABR3XJ54</accession>
<protein>
    <submittedName>
        <fullName evidence="1">Uncharacterized protein</fullName>
    </submittedName>
</protein>